<organism evidence="1 2">
    <name type="scientific">Candidatus Propionivibrio aalborgensis</name>
    <dbReference type="NCBI Taxonomy" id="1860101"/>
    <lineage>
        <taxon>Bacteria</taxon>
        <taxon>Pseudomonadati</taxon>
        <taxon>Pseudomonadota</taxon>
        <taxon>Betaproteobacteria</taxon>
        <taxon>Rhodocyclales</taxon>
        <taxon>Rhodocyclaceae</taxon>
        <taxon>Propionivibrio</taxon>
    </lineage>
</organism>
<evidence type="ECO:0000313" key="1">
    <source>
        <dbReference type="EMBL" id="SBT05403.1"/>
    </source>
</evidence>
<dbReference type="EMBL" id="FLQY01000061">
    <property type="protein sequence ID" value="SBT05403.1"/>
    <property type="molecule type" value="Genomic_DNA"/>
</dbReference>
<accession>A0A1A8XN80</accession>
<dbReference type="SUPFAM" id="SSF56112">
    <property type="entry name" value="Protein kinase-like (PK-like)"/>
    <property type="match status" value="1"/>
</dbReference>
<proteinExistence type="predicted"/>
<evidence type="ECO:0000313" key="2">
    <source>
        <dbReference type="Proteomes" id="UP000199600"/>
    </source>
</evidence>
<gene>
    <name evidence="1" type="ORF">PROAA_1530003</name>
</gene>
<evidence type="ECO:0008006" key="3">
    <source>
        <dbReference type="Google" id="ProtNLM"/>
    </source>
</evidence>
<dbReference type="Proteomes" id="UP000199600">
    <property type="component" value="Unassembled WGS sequence"/>
</dbReference>
<dbReference type="Gene3D" id="1.10.510.10">
    <property type="entry name" value="Transferase(Phosphotransferase) domain 1"/>
    <property type="match status" value="1"/>
</dbReference>
<reference evidence="1 2" key="1">
    <citation type="submission" date="2016-06" db="EMBL/GenBank/DDBJ databases">
        <authorList>
            <person name="Kjaerup R.B."/>
            <person name="Dalgaard T.S."/>
            <person name="Juul-Madsen H.R."/>
        </authorList>
    </citation>
    <scope>NUCLEOTIDE SEQUENCE [LARGE SCALE GENOMIC DNA]</scope>
    <source>
        <strain evidence="1">2</strain>
    </source>
</reference>
<dbReference type="InterPro" id="IPR011009">
    <property type="entry name" value="Kinase-like_dom_sf"/>
</dbReference>
<protein>
    <recommendedName>
        <fullName evidence="3">Toluene tolerance protein</fullName>
    </recommendedName>
</protein>
<keyword evidence="2" id="KW-1185">Reference proteome</keyword>
<dbReference type="AlphaFoldDB" id="A0A1A8XN80"/>
<sequence length="192" mass="21723">MREGAEVLEADRHGDKVLRLADGSILKIFRRKRLITSAALYPYAQRFANNAETLAKLGIPVPRIIAVGRIQEIARDAVHYEPLAGKTLREMLRAGMLPERKRELKAVFTRFVIRLHDKGIYFRSLHLGNVVCTPEGELGMIDFSDLRIHHWPLGKYLRARNMRRMQGIADEVDWLDLGAIVSGRMPDAGAGN</sequence>
<name>A0A1A8XN80_9RHOO</name>
<dbReference type="Gene3D" id="3.30.200.20">
    <property type="entry name" value="Phosphorylase Kinase, domain 1"/>
    <property type="match status" value="1"/>
</dbReference>